<dbReference type="SUPFAM" id="SSF56219">
    <property type="entry name" value="DNase I-like"/>
    <property type="match status" value="1"/>
</dbReference>
<name>W2S8C3_CYPE1</name>
<dbReference type="PANTHER" id="PTHR42834:SF1">
    <property type="entry name" value="ENDONUCLEASE_EXONUCLEASE_PHOSPHATASE FAMILY PROTEIN (AFU_ORTHOLOGUE AFUA_3G09210)"/>
    <property type="match status" value="1"/>
</dbReference>
<feature type="compositionally biased region" description="Gly residues" evidence="1">
    <location>
        <begin position="660"/>
        <end position="669"/>
    </location>
</feature>
<proteinExistence type="predicted"/>
<feature type="region of interest" description="Disordered" evidence="1">
    <location>
        <begin position="604"/>
        <end position="669"/>
    </location>
</feature>
<protein>
    <recommendedName>
        <fullName evidence="3">Endonuclease/exonuclease/phosphatase domain-containing protein</fullName>
    </recommendedName>
</protein>
<dbReference type="RefSeq" id="XP_008713631.1">
    <property type="nucleotide sequence ID" value="XM_008715409.1"/>
</dbReference>
<evidence type="ECO:0000313" key="5">
    <source>
        <dbReference type="Proteomes" id="UP000030752"/>
    </source>
</evidence>
<dbReference type="InterPro" id="IPR036691">
    <property type="entry name" value="Endo/exonu/phosph_ase_sf"/>
</dbReference>
<dbReference type="InParanoid" id="W2S8C3"/>
<dbReference type="OrthoDB" id="47488at2759"/>
<dbReference type="STRING" id="1220924.W2S8C3"/>
<dbReference type="GeneID" id="19978078"/>
<feature type="domain" description="Endonuclease/exonuclease/phosphatase" evidence="3">
    <location>
        <begin position="304"/>
        <end position="596"/>
    </location>
</feature>
<gene>
    <name evidence="4" type="ORF">HMPREF1541_10739</name>
</gene>
<keyword evidence="5" id="KW-1185">Reference proteome</keyword>
<dbReference type="EMBL" id="KI635846">
    <property type="protein sequence ID" value="ETN44189.1"/>
    <property type="molecule type" value="Genomic_DNA"/>
</dbReference>
<accession>W2S8C3</accession>
<dbReference type="PANTHER" id="PTHR42834">
    <property type="entry name" value="ENDONUCLEASE/EXONUCLEASE/PHOSPHATASE FAMILY PROTEIN (AFU_ORTHOLOGUE AFUA_3G09210)"/>
    <property type="match status" value="1"/>
</dbReference>
<keyword evidence="2" id="KW-0732">Signal</keyword>
<dbReference type="GO" id="GO:0003824">
    <property type="term" value="F:catalytic activity"/>
    <property type="evidence" value="ECO:0007669"/>
    <property type="project" value="InterPro"/>
</dbReference>
<feature type="compositionally biased region" description="Gly residues" evidence="1">
    <location>
        <begin position="608"/>
        <end position="638"/>
    </location>
</feature>
<dbReference type="eggNOG" id="ENOG502QV0U">
    <property type="taxonomic scope" value="Eukaryota"/>
</dbReference>
<feature type="signal peptide" evidence="2">
    <location>
        <begin position="1"/>
        <end position="22"/>
    </location>
</feature>
<evidence type="ECO:0000259" key="3">
    <source>
        <dbReference type="Pfam" id="PF03372"/>
    </source>
</evidence>
<feature type="compositionally biased region" description="Pro residues" evidence="1">
    <location>
        <begin position="650"/>
        <end position="659"/>
    </location>
</feature>
<evidence type="ECO:0000313" key="4">
    <source>
        <dbReference type="EMBL" id="ETN44189.1"/>
    </source>
</evidence>
<dbReference type="VEuPathDB" id="FungiDB:HMPREF1541_10739"/>
<dbReference type="InterPro" id="IPR005135">
    <property type="entry name" value="Endo/exonuclease/phosphatase"/>
</dbReference>
<evidence type="ECO:0000256" key="2">
    <source>
        <dbReference type="SAM" id="SignalP"/>
    </source>
</evidence>
<dbReference type="HOGENOM" id="CLU_003608_0_0_1"/>
<dbReference type="Proteomes" id="UP000030752">
    <property type="component" value="Unassembled WGS sequence"/>
</dbReference>
<reference evidence="4 5" key="1">
    <citation type="submission" date="2013-03" db="EMBL/GenBank/DDBJ databases">
        <title>The Genome Sequence of Phialophora europaea CBS 101466.</title>
        <authorList>
            <consortium name="The Broad Institute Genomics Platform"/>
            <person name="Cuomo C."/>
            <person name="de Hoog S."/>
            <person name="Gorbushina A."/>
            <person name="Walker B."/>
            <person name="Young S.K."/>
            <person name="Zeng Q."/>
            <person name="Gargeya S."/>
            <person name="Fitzgerald M."/>
            <person name="Haas B."/>
            <person name="Abouelleil A."/>
            <person name="Allen A.W."/>
            <person name="Alvarado L."/>
            <person name="Arachchi H.M."/>
            <person name="Berlin A.M."/>
            <person name="Chapman S.B."/>
            <person name="Gainer-Dewar J."/>
            <person name="Goldberg J."/>
            <person name="Griggs A."/>
            <person name="Gujja S."/>
            <person name="Hansen M."/>
            <person name="Howarth C."/>
            <person name="Imamovic A."/>
            <person name="Ireland A."/>
            <person name="Larimer J."/>
            <person name="McCowan C."/>
            <person name="Murphy C."/>
            <person name="Pearson M."/>
            <person name="Poon T.W."/>
            <person name="Priest M."/>
            <person name="Roberts A."/>
            <person name="Saif S."/>
            <person name="Shea T."/>
            <person name="Sisk P."/>
            <person name="Sykes S."/>
            <person name="Wortman J."/>
            <person name="Nusbaum C."/>
            <person name="Birren B."/>
        </authorList>
    </citation>
    <scope>NUCLEOTIDE SEQUENCE [LARGE SCALE GENOMIC DNA]</scope>
    <source>
        <strain evidence="4 5">CBS 101466</strain>
    </source>
</reference>
<evidence type="ECO:0000256" key="1">
    <source>
        <dbReference type="SAM" id="MobiDB-lite"/>
    </source>
</evidence>
<dbReference type="Gene3D" id="3.60.10.10">
    <property type="entry name" value="Endonuclease/exonuclease/phosphatase"/>
    <property type="match status" value="1"/>
</dbReference>
<dbReference type="AlphaFoldDB" id="W2S8C3"/>
<dbReference type="Pfam" id="PF03372">
    <property type="entry name" value="Exo_endo_phos"/>
    <property type="match status" value="1"/>
</dbReference>
<organism evidence="4 5">
    <name type="scientific">Cyphellophora europaea (strain CBS 101466)</name>
    <name type="common">Phialophora europaea</name>
    <dbReference type="NCBI Taxonomy" id="1220924"/>
    <lineage>
        <taxon>Eukaryota</taxon>
        <taxon>Fungi</taxon>
        <taxon>Dikarya</taxon>
        <taxon>Ascomycota</taxon>
        <taxon>Pezizomycotina</taxon>
        <taxon>Eurotiomycetes</taxon>
        <taxon>Chaetothyriomycetidae</taxon>
        <taxon>Chaetothyriales</taxon>
        <taxon>Cyphellophoraceae</taxon>
        <taxon>Cyphellophora</taxon>
    </lineage>
</organism>
<dbReference type="CDD" id="cd04486">
    <property type="entry name" value="YhcR_OBF_like"/>
    <property type="match status" value="1"/>
</dbReference>
<sequence length="669" mass="70128">MKSFATLARTCAASLFFTSSLAQSIQSINGDAFISPYNGQAVTNVTGVVTARNSDGFWIRSTSPDSNPATSESVFVFGGNVNVTVGNVVALNGRVTEYRSSPAYIPLTEITSPSGVRVLSTGANVEPLEIGSGVLLPPTEQFSSLDDGDVFGLPNNRSQISVANPTLVPNEYGLDFMDSLLGELVTIKNPHAITKPNQFGDTWVIGSWPVTGENGRTGLTMTAGDANPEAILIGTPLDGSSNPTDTKLGDSLEDITGVVYQAFGFYRVLPTTAISVTDSLEPALPDPVSFESTGRCSAITVGHYNVENLMPDSDHLPNIAEHIVTYMKTPDVIFLQEVQDNSGATNDGVVSANETLSALSSAVAALSDVTYDFVEIVPVNNEDGGQPGGNIRVAYFFNPEVIALHKPNPGSSTDAVEVLPGPELNFNPGRIAPIDPAWSNSRKPLVAQWDVLAENSTFFTVNVHFASKGGSSSIEGDARPPVNGGVLDRLAQANLTATFVADLLAEDANANVITAGDFNEFTFVEPLISFVEISGLEDVEDAAGIPEVERYSYIFDMNCQELDHMFVSPRIVAAGPEYEHVHINTWVSFDDQISDHDPAVAKLDLCSGSGGGGPGGPVKPGKPGNGPGGPAKPGNGPGKPGPGRSSPPGGHQPPSPGRPGPGNGGRPWK</sequence>
<feature type="chain" id="PRO_5004825030" description="Endonuclease/exonuclease/phosphatase domain-containing protein" evidence="2">
    <location>
        <begin position="23"/>
        <end position="669"/>
    </location>
</feature>